<protein>
    <submittedName>
        <fullName evidence="1">Uncharacterized protein</fullName>
    </submittedName>
</protein>
<keyword evidence="2" id="KW-1185">Reference proteome</keyword>
<dbReference type="RefSeq" id="WP_210596846.1">
    <property type="nucleotide sequence ID" value="NZ_JAGKSQ010000003.1"/>
</dbReference>
<organism evidence="1 2">
    <name type="scientific">Halalkalibacter suaedae</name>
    <dbReference type="NCBI Taxonomy" id="2822140"/>
    <lineage>
        <taxon>Bacteria</taxon>
        <taxon>Bacillati</taxon>
        <taxon>Bacillota</taxon>
        <taxon>Bacilli</taxon>
        <taxon>Bacillales</taxon>
        <taxon>Bacillaceae</taxon>
        <taxon>Halalkalibacter</taxon>
    </lineage>
</organism>
<dbReference type="Proteomes" id="UP000678228">
    <property type="component" value="Unassembled WGS sequence"/>
</dbReference>
<evidence type="ECO:0000313" key="2">
    <source>
        <dbReference type="Proteomes" id="UP000678228"/>
    </source>
</evidence>
<dbReference type="AlphaFoldDB" id="A0A941AT84"/>
<reference evidence="1" key="1">
    <citation type="submission" date="2021-03" db="EMBL/GenBank/DDBJ databases">
        <title>Bacillus suaedae sp. nov., isolated from Suaeda aralocaspica.</title>
        <authorList>
            <person name="Lei R.F.R."/>
        </authorList>
    </citation>
    <scope>NUCLEOTIDE SEQUENCE</scope>
    <source>
        <strain evidence="1">YZJH907-2</strain>
    </source>
</reference>
<name>A0A941AT84_9BACI</name>
<sequence length="63" mass="7497">MCRLCQYDRCVDTKETPFGLIYVPCQVLSKQELEKLYEPRKQFLLNLFGMEVDDEYEPIAKSM</sequence>
<accession>A0A941AT84</accession>
<proteinExistence type="predicted"/>
<dbReference type="EMBL" id="JAGKSQ010000003">
    <property type="protein sequence ID" value="MBP3951149.1"/>
    <property type="molecule type" value="Genomic_DNA"/>
</dbReference>
<gene>
    <name evidence="1" type="ORF">J7W16_08370</name>
</gene>
<evidence type="ECO:0000313" key="1">
    <source>
        <dbReference type="EMBL" id="MBP3951149.1"/>
    </source>
</evidence>
<comment type="caution">
    <text evidence="1">The sequence shown here is derived from an EMBL/GenBank/DDBJ whole genome shotgun (WGS) entry which is preliminary data.</text>
</comment>